<comment type="subcellular location">
    <subcellularLocation>
        <location evidence="1 10">Cytoplasm</location>
    </subcellularLocation>
</comment>
<evidence type="ECO:0000256" key="10">
    <source>
        <dbReference type="PIRNR" id="PIRNR006171"/>
    </source>
</evidence>
<dbReference type="InterPro" id="IPR024187">
    <property type="entry name" value="Sig_transdc_resp-reg_cit/mal"/>
</dbReference>
<keyword evidence="14" id="KW-1185">Reference proteome</keyword>
<keyword evidence="5 10" id="KW-0805">Transcription regulation</keyword>
<dbReference type="PANTHER" id="PTHR45526:SF1">
    <property type="entry name" value="TRANSCRIPTIONAL REGULATORY PROTEIN DCUR-RELATED"/>
    <property type="match status" value="1"/>
</dbReference>
<dbReference type="CDD" id="cd19925">
    <property type="entry name" value="REC_citrate_TCS"/>
    <property type="match status" value="1"/>
</dbReference>
<dbReference type="GO" id="GO:0005737">
    <property type="term" value="C:cytoplasm"/>
    <property type="evidence" value="ECO:0007669"/>
    <property type="project" value="UniProtKB-SubCell"/>
</dbReference>
<dbReference type="GO" id="GO:0000156">
    <property type="term" value="F:phosphorelay response regulator activity"/>
    <property type="evidence" value="ECO:0007669"/>
    <property type="project" value="TreeGrafter"/>
</dbReference>
<evidence type="ECO:0000256" key="5">
    <source>
        <dbReference type="ARBA" id="ARBA00023015"/>
    </source>
</evidence>
<comment type="function">
    <text evidence="9">May play the central regulatory role in sporulation. It may be an element of the effector pathway responsible for the activation of sporulation genes in response to nutritional stress. Spo0A may act in concert with spo0H (a sigma factor) to control the expression of some genes that are critical to the sporulation process.</text>
</comment>
<name>W0E9I6_9FIRM</name>
<evidence type="ECO:0000256" key="1">
    <source>
        <dbReference type="ARBA" id="ARBA00004496"/>
    </source>
</evidence>
<dbReference type="PROSITE" id="PS50110">
    <property type="entry name" value="RESPONSE_REGULATORY"/>
    <property type="match status" value="1"/>
</dbReference>
<proteinExistence type="predicted"/>
<dbReference type="OrthoDB" id="9759232at2"/>
<sequence length="240" mass="27399">MINVLIIEDDPMVAEFNKRYLEQVEGFALQGIAASADEAIEILKREDIDLILLDIYMPRLSGLELLSKIRKKGKGVDVIVVSAASDSYSIKKALQYGAVDYLIKPFEFERFSEALTTYRKRAMLMQDDQEKLSQVDLDKQIFHKDAPGKPGELPKGLTRDTLKLVWEHIQRTDNEAFSTEEIAQRVGISRVSMRKYLSFLGQIGILKTEVLYGSVGRPVYKHRYISSKRKAIHIYLEAAR</sequence>
<dbReference type="GO" id="GO:0003677">
    <property type="term" value="F:DNA binding"/>
    <property type="evidence" value="ECO:0007669"/>
    <property type="project" value="UniProtKB-KW"/>
</dbReference>
<feature type="domain" description="Response regulatory" evidence="12">
    <location>
        <begin position="3"/>
        <end position="119"/>
    </location>
</feature>
<dbReference type="RefSeq" id="WP_006715336.1">
    <property type="nucleotide sequence ID" value="NZ_CP007032.1"/>
</dbReference>
<dbReference type="AlphaFoldDB" id="W0E9I6"/>
<evidence type="ECO:0000313" key="13">
    <source>
        <dbReference type="EMBL" id="AHF06168.1"/>
    </source>
</evidence>
<evidence type="ECO:0000259" key="12">
    <source>
        <dbReference type="PROSITE" id="PS50110"/>
    </source>
</evidence>
<evidence type="ECO:0000256" key="7">
    <source>
        <dbReference type="ARBA" id="ARBA00023159"/>
    </source>
</evidence>
<dbReference type="SUPFAM" id="SSF52172">
    <property type="entry name" value="CheY-like"/>
    <property type="match status" value="1"/>
</dbReference>
<evidence type="ECO:0000256" key="3">
    <source>
        <dbReference type="ARBA" id="ARBA00022553"/>
    </source>
</evidence>
<dbReference type="GO" id="GO:0003700">
    <property type="term" value="F:DNA-binding transcription factor activity"/>
    <property type="evidence" value="ECO:0007669"/>
    <property type="project" value="InterPro"/>
</dbReference>
<evidence type="ECO:0000256" key="2">
    <source>
        <dbReference type="ARBA" id="ARBA00022490"/>
    </source>
</evidence>
<dbReference type="PANTHER" id="PTHR45526">
    <property type="entry name" value="TRANSCRIPTIONAL REGULATORY PROTEIN DPIA"/>
    <property type="match status" value="1"/>
</dbReference>
<evidence type="ECO:0000256" key="4">
    <source>
        <dbReference type="ARBA" id="ARBA00023012"/>
    </source>
</evidence>
<keyword evidence="4 10" id="KW-0902">Two-component regulatory system</keyword>
<dbReference type="eggNOG" id="COG4565">
    <property type="taxonomic scope" value="Bacteria"/>
</dbReference>
<organism evidence="13 14">
    <name type="scientific">Desulfitobacterium metallireducens DSM 15288</name>
    <dbReference type="NCBI Taxonomy" id="871968"/>
    <lineage>
        <taxon>Bacteria</taxon>
        <taxon>Bacillati</taxon>
        <taxon>Bacillota</taxon>
        <taxon>Clostridia</taxon>
        <taxon>Eubacteriales</taxon>
        <taxon>Desulfitobacteriaceae</taxon>
        <taxon>Desulfitobacterium</taxon>
    </lineage>
</organism>
<dbReference type="STRING" id="871968.DESME_03205"/>
<dbReference type="Proteomes" id="UP000010847">
    <property type="component" value="Chromosome"/>
</dbReference>
<keyword evidence="3 11" id="KW-0597">Phosphoprotein</keyword>
<dbReference type="HOGENOM" id="CLU_000445_39_0_9"/>
<gene>
    <name evidence="13" type="ORF">DESME_03205</name>
</gene>
<accession>W0E9I6</accession>
<evidence type="ECO:0000256" key="6">
    <source>
        <dbReference type="ARBA" id="ARBA00023125"/>
    </source>
</evidence>
<dbReference type="EMBL" id="CP007032">
    <property type="protein sequence ID" value="AHF06168.1"/>
    <property type="molecule type" value="Genomic_DNA"/>
</dbReference>
<dbReference type="Gene3D" id="3.40.50.2300">
    <property type="match status" value="1"/>
</dbReference>
<dbReference type="InterPro" id="IPR051271">
    <property type="entry name" value="2C-system_Tx_regulators"/>
</dbReference>
<keyword evidence="6 10" id="KW-0238">DNA-binding</keyword>
<dbReference type="KEGG" id="dmt:DESME_03205"/>
<evidence type="ECO:0000256" key="9">
    <source>
        <dbReference type="ARBA" id="ARBA00024867"/>
    </source>
</evidence>
<feature type="modified residue" description="4-aspartylphosphate" evidence="11">
    <location>
        <position position="54"/>
    </location>
</feature>
<dbReference type="SMART" id="SM00448">
    <property type="entry name" value="REC"/>
    <property type="match status" value="1"/>
</dbReference>
<protein>
    <recommendedName>
        <fullName evidence="10">Transcriptional regulatory protein</fullName>
    </recommendedName>
</protein>
<keyword evidence="8 10" id="KW-0804">Transcription</keyword>
<keyword evidence="2 10" id="KW-0963">Cytoplasm</keyword>
<evidence type="ECO:0000256" key="8">
    <source>
        <dbReference type="ARBA" id="ARBA00023163"/>
    </source>
</evidence>
<reference evidence="13 14" key="1">
    <citation type="submission" date="2013-12" db="EMBL/GenBank/DDBJ databases">
        <authorList>
            <consortium name="DOE Joint Genome Institute"/>
            <person name="Smidt H."/>
            <person name="Huntemann M."/>
            <person name="Han J."/>
            <person name="Chen A."/>
            <person name="Kyrpides N."/>
            <person name="Mavromatis K."/>
            <person name="Markowitz V."/>
            <person name="Palaniappan K."/>
            <person name="Ivanova N."/>
            <person name="Schaumberg A."/>
            <person name="Pati A."/>
            <person name="Liolios K."/>
            <person name="Nordberg H.P."/>
            <person name="Cantor M.N."/>
            <person name="Hua S.X."/>
            <person name="Woyke T."/>
        </authorList>
    </citation>
    <scope>NUCLEOTIDE SEQUENCE [LARGE SCALE GENOMIC DNA]</scope>
    <source>
        <strain evidence="14">DSM 15288</strain>
    </source>
</reference>
<dbReference type="InterPro" id="IPR001789">
    <property type="entry name" value="Sig_transdc_resp-reg_receiver"/>
</dbReference>
<dbReference type="InterPro" id="IPR011006">
    <property type="entry name" value="CheY-like_superfamily"/>
</dbReference>
<evidence type="ECO:0000256" key="11">
    <source>
        <dbReference type="PROSITE-ProRule" id="PRU00169"/>
    </source>
</evidence>
<dbReference type="Pfam" id="PF00072">
    <property type="entry name" value="Response_reg"/>
    <property type="match status" value="1"/>
</dbReference>
<keyword evidence="7 10" id="KW-0010">Activator</keyword>
<dbReference type="PIRSF" id="PIRSF006171">
    <property type="entry name" value="RR_citrat_malat"/>
    <property type="match status" value="1"/>
</dbReference>
<evidence type="ECO:0000313" key="14">
    <source>
        <dbReference type="Proteomes" id="UP000010847"/>
    </source>
</evidence>